<gene>
    <name evidence="1" type="ORF">L9F63_002125</name>
</gene>
<feature type="non-terminal residue" evidence="1">
    <location>
        <position position="65"/>
    </location>
</feature>
<name>A0AAD8EIZ2_DIPPU</name>
<keyword evidence="2" id="KW-1185">Reference proteome</keyword>
<organism evidence="1 2">
    <name type="scientific">Diploptera punctata</name>
    <name type="common">Pacific beetle cockroach</name>
    <dbReference type="NCBI Taxonomy" id="6984"/>
    <lineage>
        <taxon>Eukaryota</taxon>
        <taxon>Metazoa</taxon>
        <taxon>Ecdysozoa</taxon>
        <taxon>Arthropoda</taxon>
        <taxon>Hexapoda</taxon>
        <taxon>Insecta</taxon>
        <taxon>Pterygota</taxon>
        <taxon>Neoptera</taxon>
        <taxon>Polyneoptera</taxon>
        <taxon>Dictyoptera</taxon>
        <taxon>Blattodea</taxon>
        <taxon>Blaberoidea</taxon>
        <taxon>Blaberidae</taxon>
        <taxon>Diplopterinae</taxon>
        <taxon>Diploptera</taxon>
    </lineage>
</organism>
<accession>A0AAD8EIZ2</accession>
<reference evidence="1" key="2">
    <citation type="submission" date="2023-05" db="EMBL/GenBank/DDBJ databases">
        <authorList>
            <person name="Fouks B."/>
        </authorList>
    </citation>
    <scope>NUCLEOTIDE SEQUENCE</scope>
    <source>
        <strain evidence="1">Stay&amp;Tobe</strain>
        <tissue evidence="1">Testes</tissue>
    </source>
</reference>
<evidence type="ECO:0000313" key="1">
    <source>
        <dbReference type="EMBL" id="KAJ9591312.1"/>
    </source>
</evidence>
<proteinExistence type="predicted"/>
<dbReference type="EMBL" id="JASPKZ010003874">
    <property type="protein sequence ID" value="KAJ9591312.1"/>
    <property type="molecule type" value="Genomic_DNA"/>
</dbReference>
<dbReference type="AlphaFoldDB" id="A0AAD8EIZ2"/>
<protein>
    <submittedName>
        <fullName evidence="1">Uncharacterized protein</fullName>
    </submittedName>
</protein>
<feature type="non-terminal residue" evidence="1">
    <location>
        <position position="1"/>
    </location>
</feature>
<reference evidence="1" key="1">
    <citation type="journal article" date="2023" name="IScience">
        <title>Live-bearing cockroach genome reveals convergent evolutionary mechanisms linked to viviparity in insects and beyond.</title>
        <authorList>
            <person name="Fouks B."/>
            <person name="Harrison M.C."/>
            <person name="Mikhailova A.A."/>
            <person name="Marchal E."/>
            <person name="English S."/>
            <person name="Carruthers M."/>
            <person name="Jennings E.C."/>
            <person name="Chiamaka E.L."/>
            <person name="Frigard R.A."/>
            <person name="Pippel M."/>
            <person name="Attardo G.M."/>
            <person name="Benoit J.B."/>
            <person name="Bornberg-Bauer E."/>
            <person name="Tobe S.S."/>
        </authorList>
    </citation>
    <scope>NUCLEOTIDE SEQUENCE</scope>
    <source>
        <strain evidence="1">Stay&amp;Tobe</strain>
    </source>
</reference>
<dbReference type="Proteomes" id="UP001233999">
    <property type="component" value="Unassembled WGS sequence"/>
</dbReference>
<comment type="caution">
    <text evidence="1">The sequence shown here is derived from an EMBL/GenBank/DDBJ whole genome shotgun (WGS) entry which is preliminary data.</text>
</comment>
<sequence>HFSKFYIINFIFIFPSRWHTNWTNNKPLAPVRDIRYFYFLKFSISTYRGMLHRRNRAENRHFLLS</sequence>
<evidence type="ECO:0000313" key="2">
    <source>
        <dbReference type="Proteomes" id="UP001233999"/>
    </source>
</evidence>